<evidence type="ECO:0000313" key="1">
    <source>
        <dbReference type="EMBL" id="MCY9760360.1"/>
    </source>
</evidence>
<keyword evidence="2" id="KW-1185">Reference proteome</keyword>
<reference evidence="1 2" key="1">
    <citation type="submission" date="2022-05" db="EMBL/GenBank/DDBJ databases">
        <title>Genome Sequencing of Bee-Associated Microbes.</title>
        <authorList>
            <person name="Dunlap C."/>
        </authorList>
    </citation>
    <scope>NUCLEOTIDE SEQUENCE [LARGE SCALE GENOMIC DNA]</scope>
    <source>
        <strain evidence="1 2">NRRL B-04010</strain>
    </source>
</reference>
<gene>
    <name evidence="1" type="ORF">M5X12_07195</name>
</gene>
<accession>A0ABT4GUI3</accession>
<name>A0ABT4GUI3_PAEAL</name>
<comment type="caution">
    <text evidence="1">The sequence shown here is derived from an EMBL/GenBank/DDBJ whole genome shotgun (WGS) entry which is preliminary data.</text>
</comment>
<dbReference type="RefSeq" id="WP_268599540.1">
    <property type="nucleotide sequence ID" value="NZ_JAMDNP010000011.1"/>
</dbReference>
<evidence type="ECO:0000313" key="2">
    <source>
        <dbReference type="Proteomes" id="UP001527181"/>
    </source>
</evidence>
<proteinExistence type="predicted"/>
<dbReference type="Proteomes" id="UP001527181">
    <property type="component" value="Unassembled WGS sequence"/>
</dbReference>
<protein>
    <submittedName>
        <fullName evidence="1">Uncharacterized protein</fullName>
    </submittedName>
</protein>
<sequence>MIDALISKTLPSGEIHEGSDDSPLCSKLTKEEFTMKPTLTPEQSASLNAALVFHGKSGVLRQHAQNPNGWLVYTPMGALNGLDILTLAAALTNGWEVEKSPVDVLRERFAEFREEPTQYRRDWCAGVLEALGATGQTIEGINA</sequence>
<organism evidence="1 2">
    <name type="scientific">Paenibacillus alvei</name>
    <name type="common">Bacillus alvei</name>
    <dbReference type="NCBI Taxonomy" id="44250"/>
    <lineage>
        <taxon>Bacteria</taxon>
        <taxon>Bacillati</taxon>
        <taxon>Bacillota</taxon>
        <taxon>Bacilli</taxon>
        <taxon>Bacillales</taxon>
        <taxon>Paenibacillaceae</taxon>
        <taxon>Paenibacillus</taxon>
    </lineage>
</organism>
<dbReference type="EMBL" id="JAMDNP010000011">
    <property type="protein sequence ID" value="MCY9760360.1"/>
    <property type="molecule type" value="Genomic_DNA"/>
</dbReference>